<organism evidence="1 2">
    <name type="scientific">Escherichia coli</name>
    <dbReference type="NCBI Taxonomy" id="562"/>
    <lineage>
        <taxon>Bacteria</taxon>
        <taxon>Pseudomonadati</taxon>
        <taxon>Pseudomonadota</taxon>
        <taxon>Gammaproteobacteria</taxon>
        <taxon>Enterobacterales</taxon>
        <taxon>Enterobacteriaceae</taxon>
        <taxon>Escherichia</taxon>
    </lineage>
</organism>
<evidence type="ECO:0000313" key="2">
    <source>
        <dbReference type="Proteomes" id="UP000447081"/>
    </source>
</evidence>
<gene>
    <name evidence="1" type="ORF">GRW24_33005</name>
</gene>
<proteinExistence type="predicted"/>
<dbReference type="AlphaFoldDB" id="A0A8T6BW13"/>
<reference evidence="1 2" key="1">
    <citation type="submission" date="2019-12" db="EMBL/GenBank/DDBJ databases">
        <title>Enteriobacteria Tanzani isolates_10434.</title>
        <authorList>
            <person name="Subbiah M."/>
            <person name="Call D."/>
        </authorList>
    </citation>
    <scope>NUCLEOTIDE SEQUENCE [LARGE SCALE GENOMIC DNA]</scope>
    <source>
        <strain evidence="1 2">10434wG3</strain>
    </source>
</reference>
<name>A0A8T6BW13_ECOLX</name>
<dbReference type="Gene3D" id="3.40.710.10">
    <property type="entry name" value="DD-peptidase/beta-lactamase superfamily"/>
    <property type="match status" value="1"/>
</dbReference>
<dbReference type="Proteomes" id="UP000447081">
    <property type="component" value="Unassembled WGS sequence"/>
</dbReference>
<dbReference type="InterPro" id="IPR012338">
    <property type="entry name" value="Beta-lactam/transpept-like"/>
</dbReference>
<protein>
    <submittedName>
        <fullName evidence="1">D-alanyl-D-alanine-carboxypeptidase/endopeptidase AmpH</fullName>
    </submittedName>
</protein>
<dbReference type="EMBL" id="WUIG01001699">
    <property type="protein sequence ID" value="MXJ13213.1"/>
    <property type="molecule type" value="Genomic_DNA"/>
</dbReference>
<accession>A0A8T6BW13</accession>
<sequence length="53" mass="5754">GFITYMAMIPQKNIGAFVVVTRSPLTRFKNMSDGINDLVTELSGNKPLVIPAS</sequence>
<feature type="non-terminal residue" evidence="1">
    <location>
        <position position="1"/>
    </location>
</feature>
<evidence type="ECO:0000313" key="1">
    <source>
        <dbReference type="EMBL" id="MXJ13213.1"/>
    </source>
</evidence>
<comment type="caution">
    <text evidence="1">The sequence shown here is derived from an EMBL/GenBank/DDBJ whole genome shotgun (WGS) entry which is preliminary data.</text>
</comment>